<organism evidence="17 18">
    <name type="scientific">Helobdella robusta</name>
    <name type="common">Californian leech</name>
    <dbReference type="NCBI Taxonomy" id="6412"/>
    <lineage>
        <taxon>Eukaryota</taxon>
        <taxon>Metazoa</taxon>
        <taxon>Spiralia</taxon>
        <taxon>Lophotrochozoa</taxon>
        <taxon>Annelida</taxon>
        <taxon>Clitellata</taxon>
        <taxon>Hirudinea</taxon>
        <taxon>Rhynchobdellida</taxon>
        <taxon>Glossiphoniidae</taxon>
        <taxon>Helobdella</taxon>
    </lineage>
</organism>
<dbReference type="KEGG" id="hro:HELRODRAFT_72856"/>
<evidence type="ECO:0000256" key="7">
    <source>
        <dbReference type="ARBA" id="ARBA00022737"/>
    </source>
</evidence>
<dbReference type="InterPro" id="IPR002110">
    <property type="entry name" value="Ankyrin_rpt"/>
</dbReference>
<dbReference type="SUPFAM" id="SSF48403">
    <property type="entry name" value="Ankyrin repeat"/>
    <property type="match status" value="1"/>
</dbReference>
<evidence type="ECO:0000313" key="18">
    <source>
        <dbReference type="Proteomes" id="UP000015101"/>
    </source>
</evidence>
<keyword evidence="11 14" id="KW-0472">Membrane</keyword>
<dbReference type="RefSeq" id="XP_009011954.1">
    <property type="nucleotide sequence ID" value="XM_009013706.1"/>
</dbReference>
<dbReference type="InParanoid" id="T1G161"/>
<dbReference type="Gene3D" id="1.10.287.70">
    <property type="match status" value="1"/>
</dbReference>
<dbReference type="PANTHER" id="PTHR10582:SF28">
    <property type="entry name" value="NANCHUNG, ISOFORM B"/>
    <property type="match status" value="1"/>
</dbReference>
<dbReference type="eggNOG" id="KOG3676">
    <property type="taxonomic scope" value="Eukaryota"/>
</dbReference>
<evidence type="ECO:0000256" key="5">
    <source>
        <dbReference type="ARBA" id="ARBA00022673"/>
    </source>
</evidence>
<feature type="repeat" description="ANK" evidence="13">
    <location>
        <begin position="276"/>
        <end position="308"/>
    </location>
</feature>
<dbReference type="InterPro" id="IPR005821">
    <property type="entry name" value="Ion_trans_dom"/>
</dbReference>
<keyword evidence="13" id="KW-0040">ANK repeat</keyword>
<dbReference type="InterPro" id="IPR024862">
    <property type="entry name" value="TRPV"/>
</dbReference>
<evidence type="ECO:0000256" key="11">
    <source>
        <dbReference type="ARBA" id="ARBA00023136"/>
    </source>
</evidence>
<evidence type="ECO:0000256" key="1">
    <source>
        <dbReference type="ARBA" id="ARBA00004651"/>
    </source>
</evidence>
<evidence type="ECO:0000256" key="13">
    <source>
        <dbReference type="PROSITE-ProRule" id="PRU00023"/>
    </source>
</evidence>
<evidence type="ECO:0000256" key="4">
    <source>
        <dbReference type="ARBA" id="ARBA00022568"/>
    </source>
</evidence>
<evidence type="ECO:0000256" key="12">
    <source>
        <dbReference type="ARBA" id="ARBA00023303"/>
    </source>
</evidence>
<reference evidence="16 18" key="2">
    <citation type="journal article" date="2013" name="Nature">
        <title>Insights into bilaterian evolution from three spiralian genomes.</title>
        <authorList>
            <person name="Simakov O."/>
            <person name="Marletaz F."/>
            <person name="Cho S.J."/>
            <person name="Edsinger-Gonzales E."/>
            <person name="Havlak P."/>
            <person name="Hellsten U."/>
            <person name="Kuo D.H."/>
            <person name="Larsson T."/>
            <person name="Lv J."/>
            <person name="Arendt D."/>
            <person name="Savage R."/>
            <person name="Osoegawa K."/>
            <person name="de Jong P."/>
            <person name="Grimwood J."/>
            <person name="Chapman J.A."/>
            <person name="Shapiro H."/>
            <person name="Aerts A."/>
            <person name="Otillar R.P."/>
            <person name="Terry A.Y."/>
            <person name="Boore J.L."/>
            <person name="Grigoriev I.V."/>
            <person name="Lindberg D.R."/>
            <person name="Seaver E.C."/>
            <person name="Weisblat D.A."/>
            <person name="Putnam N.H."/>
            <person name="Rokhsar D.S."/>
        </authorList>
    </citation>
    <scope>NUCLEOTIDE SEQUENCE</scope>
</reference>
<evidence type="ECO:0000313" key="16">
    <source>
        <dbReference type="EMBL" id="ESO10140.1"/>
    </source>
</evidence>
<evidence type="ECO:0000256" key="2">
    <source>
        <dbReference type="ARBA" id="ARBA00022448"/>
    </source>
</evidence>
<feature type="repeat" description="ANK" evidence="13">
    <location>
        <begin position="243"/>
        <end position="275"/>
    </location>
</feature>
<dbReference type="AlphaFoldDB" id="T1G161"/>
<dbReference type="GO" id="GO:0005262">
    <property type="term" value="F:calcium channel activity"/>
    <property type="evidence" value="ECO:0000318"/>
    <property type="project" value="GO_Central"/>
</dbReference>
<dbReference type="EMBL" id="KB095905">
    <property type="protein sequence ID" value="ESO10140.1"/>
    <property type="molecule type" value="Genomic_DNA"/>
</dbReference>
<evidence type="ECO:0000259" key="15">
    <source>
        <dbReference type="Pfam" id="PF00520"/>
    </source>
</evidence>
<dbReference type="GO" id="GO:0098703">
    <property type="term" value="P:calcium ion import across plasma membrane"/>
    <property type="evidence" value="ECO:0000318"/>
    <property type="project" value="GO_Central"/>
</dbReference>
<keyword evidence="8" id="KW-0106">Calcium</keyword>
<keyword evidence="7" id="KW-0677">Repeat</keyword>
<dbReference type="InterPro" id="IPR036770">
    <property type="entry name" value="Ankyrin_rpt-contain_sf"/>
</dbReference>
<dbReference type="PROSITE" id="PS50297">
    <property type="entry name" value="ANK_REP_REGION"/>
    <property type="match status" value="2"/>
</dbReference>
<dbReference type="FunFam" id="1.25.40.20:FF:000181">
    <property type="entry name" value="Nanchung, isoform A"/>
    <property type="match status" value="1"/>
</dbReference>
<feature type="transmembrane region" description="Helical" evidence="14">
    <location>
        <begin position="549"/>
        <end position="567"/>
    </location>
</feature>
<proteinExistence type="predicted"/>
<dbReference type="FunFam" id="1.10.287.70:FF:000132">
    <property type="entry name" value="OSMotic avoidance abnormal family member"/>
    <property type="match status" value="1"/>
</dbReference>
<dbReference type="Pfam" id="PF12796">
    <property type="entry name" value="Ank_2"/>
    <property type="match status" value="2"/>
</dbReference>
<reference evidence="17" key="3">
    <citation type="submission" date="2015-06" db="UniProtKB">
        <authorList>
            <consortium name="EnsemblMetazoa"/>
        </authorList>
    </citation>
    <scope>IDENTIFICATION</scope>
</reference>
<accession>T1G161</accession>
<dbReference type="Proteomes" id="UP000015101">
    <property type="component" value="Unassembled WGS sequence"/>
</dbReference>
<keyword evidence="4" id="KW-0109">Calcium transport</keyword>
<evidence type="ECO:0000256" key="14">
    <source>
        <dbReference type="SAM" id="Phobius"/>
    </source>
</evidence>
<keyword evidence="3" id="KW-1003">Cell membrane</keyword>
<evidence type="ECO:0000313" key="17">
    <source>
        <dbReference type="EnsemblMetazoa" id="HelroP72856"/>
    </source>
</evidence>
<dbReference type="OrthoDB" id="533508at2759"/>
<feature type="transmembrane region" description="Helical" evidence="14">
    <location>
        <begin position="403"/>
        <end position="423"/>
    </location>
</feature>
<feature type="transmembrane region" description="Helical" evidence="14">
    <location>
        <begin position="506"/>
        <end position="528"/>
    </location>
</feature>
<dbReference type="EMBL" id="AMQM01002883">
    <property type="status" value="NOT_ANNOTATED_CDS"/>
    <property type="molecule type" value="Genomic_DNA"/>
</dbReference>
<feature type="transmembrane region" description="Helical" evidence="14">
    <location>
        <begin position="616"/>
        <end position="638"/>
    </location>
</feature>
<dbReference type="OMA" id="CDEYYGE"/>
<name>T1G161_HELRO</name>
<dbReference type="CTD" id="20214809"/>
<feature type="domain" description="Ion transport" evidence="15">
    <location>
        <begin position="509"/>
        <end position="711"/>
    </location>
</feature>
<keyword evidence="18" id="KW-1185">Reference proteome</keyword>
<comment type="subcellular location">
    <subcellularLocation>
        <location evidence="1">Cell membrane</location>
        <topology evidence="1">Multi-pass membrane protein</topology>
    </subcellularLocation>
</comment>
<reference evidence="18" key="1">
    <citation type="submission" date="2012-12" db="EMBL/GenBank/DDBJ databases">
        <authorList>
            <person name="Hellsten U."/>
            <person name="Grimwood J."/>
            <person name="Chapman J.A."/>
            <person name="Shapiro H."/>
            <person name="Aerts A."/>
            <person name="Otillar R.P."/>
            <person name="Terry A.Y."/>
            <person name="Boore J.L."/>
            <person name="Simakov O."/>
            <person name="Marletaz F."/>
            <person name="Cho S.-J."/>
            <person name="Edsinger-Gonzales E."/>
            <person name="Havlak P."/>
            <person name="Kuo D.-H."/>
            <person name="Larsson T."/>
            <person name="Lv J."/>
            <person name="Arendt D."/>
            <person name="Savage R."/>
            <person name="Osoegawa K."/>
            <person name="de Jong P."/>
            <person name="Lindberg D.R."/>
            <person name="Seaver E.C."/>
            <person name="Weisblat D.A."/>
            <person name="Putnam N.H."/>
            <person name="Grigoriev I.V."/>
            <person name="Rokhsar D.S."/>
        </authorList>
    </citation>
    <scope>NUCLEOTIDE SEQUENCE</scope>
</reference>
<keyword evidence="10" id="KW-0406">Ion transport</keyword>
<keyword evidence="9 14" id="KW-1133">Transmembrane helix</keyword>
<keyword evidence="2" id="KW-0813">Transport</keyword>
<protein>
    <recommendedName>
        <fullName evidence="15">Ion transport domain-containing protein</fullName>
    </recommendedName>
</protein>
<keyword evidence="6 14" id="KW-0812">Transmembrane</keyword>
<feature type="repeat" description="ANK" evidence="13">
    <location>
        <begin position="175"/>
        <end position="207"/>
    </location>
</feature>
<evidence type="ECO:0000256" key="8">
    <source>
        <dbReference type="ARBA" id="ARBA00022837"/>
    </source>
</evidence>
<evidence type="ECO:0000256" key="10">
    <source>
        <dbReference type="ARBA" id="ARBA00023065"/>
    </source>
</evidence>
<dbReference type="Gene3D" id="1.25.40.20">
    <property type="entry name" value="Ankyrin repeat-containing domain"/>
    <property type="match status" value="1"/>
</dbReference>
<evidence type="ECO:0000256" key="9">
    <source>
        <dbReference type="ARBA" id="ARBA00022989"/>
    </source>
</evidence>
<evidence type="ECO:0000256" key="6">
    <source>
        <dbReference type="ARBA" id="ARBA00022692"/>
    </source>
</evidence>
<feature type="transmembrane region" description="Helical" evidence="14">
    <location>
        <begin position="680"/>
        <end position="702"/>
    </location>
</feature>
<keyword evidence="12" id="KW-0407">Ion channel</keyword>
<gene>
    <name evidence="17" type="primary">20214809</name>
    <name evidence="16" type="ORF">HELRODRAFT_72856</name>
</gene>
<dbReference type="SMART" id="SM00248">
    <property type="entry name" value="ANK"/>
    <property type="match status" value="5"/>
</dbReference>
<dbReference type="FunCoup" id="T1G161">
    <property type="interactions" value="6"/>
</dbReference>
<evidence type="ECO:0000256" key="3">
    <source>
        <dbReference type="ARBA" id="ARBA00022475"/>
    </source>
</evidence>
<keyword evidence="5" id="KW-0107">Calcium channel</keyword>
<dbReference type="STRING" id="6412.T1G161"/>
<dbReference type="GeneID" id="20214809"/>
<dbReference type="PANTHER" id="PTHR10582">
    <property type="entry name" value="TRANSIENT RECEPTOR POTENTIAL ION CHANNEL PROTEIN"/>
    <property type="match status" value="1"/>
</dbReference>
<dbReference type="GO" id="GO:0005886">
    <property type="term" value="C:plasma membrane"/>
    <property type="evidence" value="ECO:0000318"/>
    <property type="project" value="GO_Central"/>
</dbReference>
<dbReference type="PROSITE" id="PS50088">
    <property type="entry name" value="ANK_REPEAT"/>
    <property type="match status" value="3"/>
</dbReference>
<dbReference type="HOGENOM" id="CLU_004840_1_0_1"/>
<dbReference type="EnsemblMetazoa" id="HelroT72856">
    <property type="protein sequence ID" value="HelroP72856"/>
    <property type="gene ID" value="HelroG72856"/>
</dbReference>
<dbReference type="Pfam" id="PF00520">
    <property type="entry name" value="Ion_trans"/>
    <property type="match status" value="1"/>
</dbReference>
<sequence>MGNKLSSNVSDAVKQQATGGSGQVVIYQLADVKGGGQLIEIMKEAKKTKNYEKADSLIREKLKAFVYKNGEGARVSSSTLNKIRIGLLSHVLEFDQYISYRENIQKEIGTNNNICSEGNSYKKVCWRLDERGSLGETPLHVCFLNATPTHAELAKRLLAIYPNLINDVYVNDEFYGESVLHMAIVNEDPAMVKYLLDRGSDMHQRCSGTFFLPDDVKGSCVASETIIQLSKNNHIRNNRHTYWGEYPLCFAVCLGQEECVRLLVAKGADVNKQDSFGNTALHIVVIHYYKDMYDLLVSMHANINLKNKQGLTPLTLAAKLGHIEMYQHIMQTDREVYWTYGNVTCAGYPLDHVDSISETGHINSKSVLYLVVFGKKPEHLDMINGALEQLLNEKWKTFAKARFFRRLIFFLLYFTVATVAFSLRPGTVIPSSPIKSNSSQISKYHSDYENEVTSRRVDVSFCHLNKLDSYLAMEYEGGVDEKAMRMVTIHYVDPCYQIQIQSSVDIARLVFEVLTVIGSLIYIIFALRELHFQGCKNFFTSQKTSPTKTLFLLSNMIIIAMVPFTGACSYRATDCMAVLALLSTGPYFLFFCRGSKIVGQFVVMIYWMIRKDLLRFFSIYLILLVGFSQSMFIMFRGYDNPAFSAPLESIVGMFRMSIGAFAEMYSKFETNHFLNEWNQVIFIVFMILVALLLINMLVAMMGHTYDCVNQSQREWMRQWAKIILVIEETITPESRRKQQIKYSQEMRDGRRALAIRWNDKVGGSNTN</sequence>